<dbReference type="GO" id="GO:0005385">
    <property type="term" value="F:zinc ion transmembrane transporter activity"/>
    <property type="evidence" value="ECO:0007669"/>
    <property type="project" value="TreeGrafter"/>
</dbReference>
<keyword evidence="4 6" id="KW-1133">Transmembrane helix</keyword>
<protein>
    <submittedName>
        <fullName evidence="8">Cobalt-zinc-cadmium efflux system protein</fullName>
    </submittedName>
</protein>
<dbReference type="Gene3D" id="1.20.1510.10">
    <property type="entry name" value="Cation efflux protein transmembrane domain"/>
    <property type="match status" value="1"/>
</dbReference>
<evidence type="ECO:0000313" key="8">
    <source>
        <dbReference type="EMBL" id="SET15004.1"/>
    </source>
</evidence>
<reference evidence="9" key="1">
    <citation type="submission" date="2016-10" db="EMBL/GenBank/DDBJ databases">
        <authorList>
            <person name="Varghese N."/>
            <person name="Submissions S."/>
        </authorList>
    </citation>
    <scope>NUCLEOTIDE SEQUENCE [LARGE SCALE GENOMIC DNA]</scope>
    <source>
        <strain evidence="9">Nm71</strain>
    </source>
</reference>
<dbReference type="SUPFAM" id="SSF161111">
    <property type="entry name" value="Cation efflux protein transmembrane domain-like"/>
    <property type="match status" value="1"/>
</dbReference>
<dbReference type="NCBIfam" id="TIGR01297">
    <property type="entry name" value="CDF"/>
    <property type="match status" value="1"/>
</dbReference>
<dbReference type="Proteomes" id="UP000199345">
    <property type="component" value="Unassembled WGS sequence"/>
</dbReference>
<gene>
    <name evidence="8" type="ORF">SAMN05216326_11351</name>
</gene>
<feature type="transmembrane region" description="Helical" evidence="6">
    <location>
        <begin position="84"/>
        <end position="106"/>
    </location>
</feature>
<dbReference type="GO" id="GO:0005886">
    <property type="term" value="C:plasma membrane"/>
    <property type="evidence" value="ECO:0007669"/>
    <property type="project" value="TreeGrafter"/>
</dbReference>
<accession>A0A1I0C689</accession>
<keyword evidence="3" id="KW-0862">Zinc</keyword>
<proteinExistence type="predicted"/>
<dbReference type="AlphaFoldDB" id="A0A1I0C689"/>
<keyword evidence="3" id="KW-0813">Transport</keyword>
<evidence type="ECO:0000256" key="5">
    <source>
        <dbReference type="ARBA" id="ARBA00023136"/>
    </source>
</evidence>
<dbReference type="EMBL" id="FOIA01000013">
    <property type="protein sequence ID" value="SET15004.1"/>
    <property type="molecule type" value="Genomic_DNA"/>
</dbReference>
<keyword evidence="2 6" id="KW-0812">Transmembrane</keyword>
<dbReference type="PANTHER" id="PTHR11562:SF17">
    <property type="entry name" value="RE54080P-RELATED"/>
    <property type="match status" value="1"/>
</dbReference>
<evidence type="ECO:0000256" key="6">
    <source>
        <dbReference type="SAM" id="Phobius"/>
    </source>
</evidence>
<organism evidence="8 9">
    <name type="scientific">Nitrosomonas marina</name>
    <dbReference type="NCBI Taxonomy" id="917"/>
    <lineage>
        <taxon>Bacteria</taxon>
        <taxon>Pseudomonadati</taxon>
        <taxon>Pseudomonadota</taxon>
        <taxon>Betaproteobacteria</taxon>
        <taxon>Nitrosomonadales</taxon>
        <taxon>Nitrosomonadaceae</taxon>
        <taxon>Nitrosomonas</taxon>
    </lineage>
</organism>
<name>A0A1I0C689_9PROT</name>
<evidence type="ECO:0000256" key="2">
    <source>
        <dbReference type="ARBA" id="ARBA00022692"/>
    </source>
</evidence>
<feature type="transmembrane region" description="Helical" evidence="6">
    <location>
        <begin position="21"/>
        <end position="45"/>
    </location>
</feature>
<dbReference type="InterPro" id="IPR027469">
    <property type="entry name" value="Cation_efflux_TMD_sf"/>
</dbReference>
<dbReference type="RefSeq" id="WP_090658274.1">
    <property type="nucleotide sequence ID" value="NZ_FOIA01000013.1"/>
</dbReference>
<dbReference type="InterPro" id="IPR002524">
    <property type="entry name" value="Cation_efflux"/>
</dbReference>
<sequence>MRKGHDHGTDNLGDGRLLITVSVNVLLTFVQIIGGILSGSLSLIADAIHKLSDAASLGVALVARKIGNKPADEYKTFGYKRAEVIAALINLVMLIIVGLYLVYEALRRLIKPEVIEDWTVIIVATVALIVNIITAVLASIGVIVAGTLILLHSWYWADTVLTLIIAGYVLWQNITTLPKTIHLLMEGTPAQLSISNVISEMENVHGVESVHHVYIWQLDEHHSALEAHVVIKQRTLPDIEHIKTIL</sequence>
<evidence type="ECO:0000256" key="3">
    <source>
        <dbReference type="ARBA" id="ARBA00022906"/>
    </source>
</evidence>
<feature type="domain" description="Cation efflux protein transmembrane" evidence="7">
    <location>
        <begin position="17"/>
        <end position="134"/>
    </location>
</feature>
<keyword evidence="3" id="KW-0406">Ion transport</keyword>
<comment type="subcellular location">
    <subcellularLocation>
        <location evidence="1">Membrane</location>
        <topology evidence="1">Multi-pass membrane protein</topology>
    </subcellularLocation>
</comment>
<keyword evidence="3" id="KW-0864">Zinc transport</keyword>
<evidence type="ECO:0000313" key="9">
    <source>
        <dbReference type="Proteomes" id="UP000199345"/>
    </source>
</evidence>
<dbReference type="InterPro" id="IPR058533">
    <property type="entry name" value="Cation_efflux_TM"/>
</dbReference>
<dbReference type="Pfam" id="PF01545">
    <property type="entry name" value="Cation_efflux"/>
    <property type="match status" value="1"/>
</dbReference>
<keyword evidence="5 6" id="KW-0472">Membrane</keyword>
<feature type="transmembrane region" description="Helical" evidence="6">
    <location>
        <begin position="154"/>
        <end position="171"/>
    </location>
</feature>
<dbReference type="PANTHER" id="PTHR11562">
    <property type="entry name" value="CATION EFFLUX PROTEIN/ ZINC TRANSPORTER"/>
    <property type="match status" value="1"/>
</dbReference>
<evidence type="ECO:0000259" key="7">
    <source>
        <dbReference type="Pfam" id="PF01545"/>
    </source>
</evidence>
<dbReference type="InterPro" id="IPR050681">
    <property type="entry name" value="CDF/SLC30A"/>
</dbReference>
<dbReference type="OrthoDB" id="271709at2"/>
<keyword evidence="9" id="KW-1185">Reference proteome</keyword>
<evidence type="ECO:0000256" key="1">
    <source>
        <dbReference type="ARBA" id="ARBA00004141"/>
    </source>
</evidence>
<evidence type="ECO:0000256" key="4">
    <source>
        <dbReference type="ARBA" id="ARBA00022989"/>
    </source>
</evidence>
<feature type="transmembrane region" description="Helical" evidence="6">
    <location>
        <begin position="118"/>
        <end position="148"/>
    </location>
</feature>